<protein>
    <submittedName>
        <fullName evidence="3">Serine-threonine protein kinase, putative</fullName>
    </submittedName>
</protein>
<dbReference type="EMBL" id="CYKH01001430">
    <property type="protein sequence ID" value="CUG87063.1"/>
    <property type="molecule type" value="Genomic_DNA"/>
</dbReference>
<dbReference type="Gene3D" id="1.10.510.10">
    <property type="entry name" value="Transferase(Phosphotransferase) domain 1"/>
    <property type="match status" value="1"/>
</dbReference>
<dbReference type="GO" id="GO:0004674">
    <property type="term" value="F:protein serine/threonine kinase activity"/>
    <property type="evidence" value="ECO:0007669"/>
    <property type="project" value="TreeGrafter"/>
</dbReference>
<dbReference type="Gene3D" id="1.25.10.10">
    <property type="entry name" value="Leucine-rich Repeat Variant"/>
    <property type="match status" value="1"/>
</dbReference>
<keyword evidence="3" id="KW-0808">Transferase</keyword>
<dbReference type="InterPro" id="IPR001245">
    <property type="entry name" value="Ser-Thr/Tyr_kinase_cat_dom"/>
</dbReference>
<evidence type="ECO:0000259" key="1">
    <source>
        <dbReference type="PROSITE" id="PS50011"/>
    </source>
</evidence>
<proteinExistence type="predicted"/>
<dbReference type="Pfam" id="PF07714">
    <property type="entry name" value="PK_Tyr_Ser-Thr"/>
    <property type="match status" value="1"/>
</dbReference>
<gene>
    <name evidence="3" type="ORF">BSAL_08145</name>
</gene>
<dbReference type="OrthoDB" id="4062651at2759"/>
<accession>A0A0S4JCZ2</accession>
<dbReference type="SUPFAM" id="SSF47473">
    <property type="entry name" value="EF-hand"/>
    <property type="match status" value="1"/>
</dbReference>
<dbReference type="PANTHER" id="PTHR44329">
    <property type="entry name" value="SERINE/THREONINE-PROTEIN KINASE TNNI3K-RELATED"/>
    <property type="match status" value="1"/>
</dbReference>
<dbReference type="PROSITE" id="PS50011">
    <property type="entry name" value="PROTEIN_KINASE_DOM"/>
    <property type="match status" value="1"/>
</dbReference>
<dbReference type="SUPFAM" id="SSF56112">
    <property type="entry name" value="Protein kinase-like (PK-like)"/>
    <property type="match status" value="1"/>
</dbReference>
<dbReference type="InterPro" id="IPR002048">
    <property type="entry name" value="EF_hand_dom"/>
</dbReference>
<sequence length="1834" mass="195977">MTTVKEVQIAAVTTAFAVLNDPATASLPRSEVGAVLSKRLQQSVASLGTEGTRITKAMILNIETNATKRETAEGVVSAAQTIFSALGDAAPAPFGSVFSILGTIAGVAQKVMANQKAVASLAERFISLNPIILEIHTRAMTDASDIVQSKSLDIVRRILKVFEDARDLIQRFVAPAAEEASDSKDGGGWFGSSLVRWAKEKFVEISHSPEDFELIHAQLDRVLADFNFAKIATLLPAPTAAELVEMTRVDAEVLQQECEARLKLAMKDASEDVKADIQRAQSQLTAEFKNSIGSMSAQLDTMGVMMKTMLQEKMFTALRLDEHEVRLFGKLANRTNGGGELLEASISGTTVVAKRSNATSESEALDVLNEADLLMQLQHPNIVRCYGVVVKGQRTYLLLERCNISVSAVLRMSGALPPVPAAFVLLKVSAALRTLHQRKHVHLDVNSHNVMLKSNGDVSLIDFGSAAGIQGASLTSSNKTKRSRKPVSPTTVRAIFVAPECVASSSEDVATVMADVYSFGMFMYELLSGGAPFDGDERDVSTIVDAVHTKKQRPSLTACARAPKTLTTLMQQCWAHEADDRPSMATVHGVLDQYLISEMNGTAASDEYNRFLSALGVAGFHVSAVAVAPTDLGVVAQKPRGTKQHKLKNTVARFRKFVALGKLKTRDYVAFLQELGRKGTTTQELTLFLSMHAASAEATSDAQEGKQRMDEAAFIKYFTSWLESVFKKIAAPREEVNIDGLKQFLEAIGKPQSEDSLPLLLQHVDVNVNGLLSFEELMVLVDSLYAPDDSDDEEEDVITSPQAPPAVIAPVVAAAAQPAVAAVQTPPPPLPKSDSADVKDQLTKALSAAKAKSREAVAQVLIDFAPPTIQSTELCELLMRAVNNAVVDGPASPAVVSAFTTLAARQALWSLAYELVADDAAGAYGAVTLKLAGTTVDQKKLFVSNPSRDALCAVALRATTAEFAGLVGSALSSLVADNDDQRKVFGTIVVRTAVTSLIRAAKASPKDLKTCLLALCNITINDDNEKLYGTPETAEILASVAAQCCSNAEVAEAFGNALRNLTVNEECKPLFNTTVMATSVAKVMGACTSSGSVRMICGAVSNLTSKERKNSGTEAIRNGLVAMAKIADSQIAIRFWANAVSNITVDDENEKLFSTEAMRDSVIMLAKKSTEALTVQWIATAIRNLSSNAQHKPLFGTPAVRDALLILASRADSPDAARFVCLALTNVAILTATKPLYGTQEVRTTFLTMSKKMTTPLAVRSYFATLATILVNDNNEAFFGIDAVRELFIHHAKLCSTNTDALQQWCLALRNFTVNVNNKKLSGTPEMRDALLTIMSGAQSAADVSAITKPLSNLNAASAIQNRKLFAIEIFRDALLRLAPLIGSDNGATASEGVRFYCSFLSSITVDDDSELLYGTTTTRDAFIKYLIPAALPGTAVANVAMALRNLCHSPPNKIIFSTPDLVNAALVLAGKVDNVEACLPMTACFQKIAIRPESRPLFCSLAARASFAALGKIATTPATAESFCSAIVNISIDNDCEAMYSSAELRDVLVDVTSLAATTAESAQQLAKVLSYVTSTATNRPVFRTKAVVDALTRFGPHIATPDGAHRFCSFAYNLIDDAMRPLFSNAAFRDIFANMAKHATTPLGAKCWALAVFDASNTDQGRGIFGTKAVLDAIVDLSSRITTVEEATALAKAVSTIARNDDSEKCFATPSLRDAILAHWIPHATTPECVSSVARAVTNISFAAPHKELMGTEAVRDGLLKLVDVPGNKVDAIGVVAQAMSSICGRTENVKIFSSVRDTFTKQKTLAENSGGEAAVVAEAVKHITALLSKLT</sequence>
<dbReference type="GO" id="GO:0005509">
    <property type="term" value="F:calcium ion binding"/>
    <property type="evidence" value="ECO:0007669"/>
    <property type="project" value="InterPro"/>
</dbReference>
<reference evidence="4" key="1">
    <citation type="submission" date="2015-09" db="EMBL/GenBank/DDBJ databases">
        <authorList>
            <consortium name="Pathogen Informatics"/>
        </authorList>
    </citation>
    <scope>NUCLEOTIDE SEQUENCE [LARGE SCALE GENOMIC DNA]</scope>
    <source>
        <strain evidence="4">Lake Konstanz</strain>
    </source>
</reference>
<dbReference type="InterPro" id="IPR016024">
    <property type="entry name" value="ARM-type_fold"/>
</dbReference>
<dbReference type="CDD" id="cd21037">
    <property type="entry name" value="MLKL_NTD"/>
    <property type="match status" value="1"/>
</dbReference>
<dbReference type="InterPro" id="IPR059179">
    <property type="entry name" value="MLKL-like_MCAfunc"/>
</dbReference>
<name>A0A0S4JCZ2_BODSA</name>
<feature type="domain" description="EF-hand" evidence="2">
    <location>
        <begin position="752"/>
        <end position="787"/>
    </location>
</feature>
<keyword evidence="3" id="KW-0418">Kinase</keyword>
<evidence type="ECO:0000313" key="3">
    <source>
        <dbReference type="EMBL" id="CUG87063.1"/>
    </source>
</evidence>
<evidence type="ECO:0000313" key="4">
    <source>
        <dbReference type="Proteomes" id="UP000051952"/>
    </source>
</evidence>
<organism evidence="3 4">
    <name type="scientific">Bodo saltans</name>
    <name type="common">Flagellated protozoan</name>
    <dbReference type="NCBI Taxonomy" id="75058"/>
    <lineage>
        <taxon>Eukaryota</taxon>
        <taxon>Discoba</taxon>
        <taxon>Euglenozoa</taxon>
        <taxon>Kinetoplastea</taxon>
        <taxon>Metakinetoplastina</taxon>
        <taxon>Eubodonida</taxon>
        <taxon>Bodonidae</taxon>
        <taxon>Bodo</taxon>
    </lineage>
</organism>
<dbReference type="InterPro" id="IPR011009">
    <property type="entry name" value="Kinase-like_dom_sf"/>
</dbReference>
<evidence type="ECO:0000259" key="2">
    <source>
        <dbReference type="PROSITE" id="PS50222"/>
    </source>
</evidence>
<keyword evidence="4" id="KW-1185">Reference proteome</keyword>
<dbReference type="PROSITE" id="PS50222">
    <property type="entry name" value="EF_HAND_2"/>
    <property type="match status" value="1"/>
</dbReference>
<dbReference type="GO" id="GO:0005524">
    <property type="term" value="F:ATP binding"/>
    <property type="evidence" value="ECO:0007669"/>
    <property type="project" value="InterPro"/>
</dbReference>
<dbReference type="Proteomes" id="UP000051952">
    <property type="component" value="Unassembled WGS sequence"/>
</dbReference>
<dbReference type="VEuPathDB" id="TriTrypDB:BSAL_08145"/>
<dbReference type="InterPro" id="IPR000719">
    <property type="entry name" value="Prot_kinase_dom"/>
</dbReference>
<dbReference type="InterPro" id="IPR011989">
    <property type="entry name" value="ARM-like"/>
</dbReference>
<dbReference type="InterPro" id="IPR011992">
    <property type="entry name" value="EF-hand-dom_pair"/>
</dbReference>
<feature type="domain" description="Protein kinase" evidence="1">
    <location>
        <begin position="325"/>
        <end position="591"/>
    </location>
</feature>
<dbReference type="InterPro" id="IPR051681">
    <property type="entry name" value="Ser/Thr_Kinases-Pseudokinases"/>
</dbReference>
<dbReference type="SUPFAM" id="SSF48371">
    <property type="entry name" value="ARM repeat"/>
    <property type="match status" value="2"/>
</dbReference>